<gene>
    <name evidence="2" type="ORF">Z518_10354</name>
</gene>
<dbReference type="EMBL" id="KN847483">
    <property type="protein sequence ID" value="KIX00216.1"/>
    <property type="molecule type" value="Genomic_DNA"/>
</dbReference>
<dbReference type="GeneID" id="25298425"/>
<accession>A0A0D2IAE3</accession>
<feature type="compositionally biased region" description="Low complexity" evidence="1">
    <location>
        <begin position="56"/>
        <end position="71"/>
    </location>
</feature>
<dbReference type="HOGENOM" id="CLU_069649_0_0_1"/>
<feature type="compositionally biased region" description="Basic and acidic residues" evidence="1">
    <location>
        <begin position="46"/>
        <end position="55"/>
    </location>
</feature>
<dbReference type="AlphaFoldDB" id="A0A0D2IAE3"/>
<evidence type="ECO:0000256" key="1">
    <source>
        <dbReference type="SAM" id="MobiDB-lite"/>
    </source>
</evidence>
<evidence type="ECO:0000313" key="2">
    <source>
        <dbReference type="EMBL" id="KIX00216.1"/>
    </source>
</evidence>
<dbReference type="OrthoDB" id="4158087at2759"/>
<proteinExistence type="predicted"/>
<feature type="region of interest" description="Disordered" evidence="1">
    <location>
        <begin position="18"/>
        <end position="117"/>
    </location>
</feature>
<protein>
    <submittedName>
        <fullName evidence="2">Uncharacterized protein</fullName>
    </submittedName>
</protein>
<feature type="compositionally biased region" description="Polar residues" evidence="1">
    <location>
        <begin position="93"/>
        <end position="105"/>
    </location>
</feature>
<reference evidence="2 3" key="1">
    <citation type="submission" date="2015-01" db="EMBL/GenBank/DDBJ databases">
        <title>The Genome Sequence of Rhinocladiella mackenzie CBS 650.93.</title>
        <authorList>
            <consortium name="The Broad Institute Genomics Platform"/>
            <person name="Cuomo C."/>
            <person name="de Hoog S."/>
            <person name="Gorbushina A."/>
            <person name="Stielow B."/>
            <person name="Teixiera M."/>
            <person name="Abouelleil A."/>
            <person name="Chapman S.B."/>
            <person name="Priest M."/>
            <person name="Young S.K."/>
            <person name="Wortman J."/>
            <person name="Nusbaum C."/>
            <person name="Birren B."/>
        </authorList>
    </citation>
    <scope>NUCLEOTIDE SEQUENCE [LARGE SCALE GENOMIC DNA]</scope>
    <source>
        <strain evidence="2 3">CBS 650.93</strain>
    </source>
</reference>
<sequence length="299" mass="33193">MIEFVDSQDPNVRSAIQRHTAYHSAAQRRDARSRLLRRSSQTRYLEWGRRPRSEMEMTTSSASSASSVSMSPAPDQTRRSSAQEQEPERSEGPASQASRSVSIPASESLPVATPSTSPPIAAEDAILQFLSTTLCAHAESREPFDAAIRFMREHEASRCLLLAYSYALRWRLHGSPETAQDHVDAQSNLGRGTNILWNQLQVSGHASSDANIQAVLLLVTYTSDFGQANEEQLHVDALRTMVDQRGGVDAFGHNSALQRQLWAIGNSRVHHLTLSCDLSCPERRRFPNGLRLGPMEEED</sequence>
<keyword evidence="3" id="KW-1185">Reference proteome</keyword>
<dbReference type="Proteomes" id="UP000053617">
    <property type="component" value="Unassembled WGS sequence"/>
</dbReference>
<evidence type="ECO:0000313" key="3">
    <source>
        <dbReference type="Proteomes" id="UP000053617"/>
    </source>
</evidence>
<organism evidence="2 3">
    <name type="scientific">Rhinocladiella mackenziei CBS 650.93</name>
    <dbReference type="NCBI Taxonomy" id="1442369"/>
    <lineage>
        <taxon>Eukaryota</taxon>
        <taxon>Fungi</taxon>
        <taxon>Dikarya</taxon>
        <taxon>Ascomycota</taxon>
        <taxon>Pezizomycotina</taxon>
        <taxon>Eurotiomycetes</taxon>
        <taxon>Chaetothyriomycetidae</taxon>
        <taxon>Chaetothyriales</taxon>
        <taxon>Herpotrichiellaceae</taxon>
        <taxon>Rhinocladiella</taxon>
    </lineage>
</organism>
<dbReference type="VEuPathDB" id="FungiDB:Z518_10354"/>
<name>A0A0D2IAE3_9EURO</name>
<dbReference type="RefSeq" id="XP_013267352.1">
    <property type="nucleotide sequence ID" value="XM_013411898.1"/>
</dbReference>